<protein>
    <submittedName>
        <fullName evidence="2">DUF4326 domain-containing protein</fullName>
    </submittedName>
</protein>
<sequence length="124" mass="13856">MTAPVRIQLSRRKGWRMPENTVSVARPGIFGNPWTVADARAAGYSKCDTVLAAWCKSLFRDWLLKRDGITEMLVGGKKRRERLLAELPRLRGKNLACWCHPSEPCHADVLLELANAPATISEEG</sequence>
<dbReference type="EMBL" id="JARYGZ010000001">
    <property type="protein sequence ID" value="MDH7638918.1"/>
    <property type="molecule type" value="Genomic_DNA"/>
</dbReference>
<keyword evidence="3" id="KW-1185">Reference proteome</keyword>
<name>A0ABT6N0U3_9SPHN</name>
<dbReference type="Pfam" id="PF14216">
    <property type="entry name" value="DUF4326"/>
    <property type="match status" value="1"/>
</dbReference>
<dbReference type="RefSeq" id="WP_281044190.1">
    <property type="nucleotide sequence ID" value="NZ_JARYGZ010000001.1"/>
</dbReference>
<accession>A0ABT6N0U3</accession>
<dbReference type="InterPro" id="IPR025475">
    <property type="entry name" value="DUF4326"/>
</dbReference>
<gene>
    <name evidence="2" type="ORF">QGN17_09270</name>
</gene>
<proteinExistence type="predicted"/>
<evidence type="ECO:0000259" key="1">
    <source>
        <dbReference type="Pfam" id="PF14216"/>
    </source>
</evidence>
<organism evidence="2 3">
    <name type="scientific">Sphingomonas oryzagri</name>
    <dbReference type="NCBI Taxonomy" id="3042314"/>
    <lineage>
        <taxon>Bacteria</taxon>
        <taxon>Pseudomonadati</taxon>
        <taxon>Pseudomonadota</taxon>
        <taxon>Alphaproteobacteria</taxon>
        <taxon>Sphingomonadales</taxon>
        <taxon>Sphingomonadaceae</taxon>
        <taxon>Sphingomonas</taxon>
    </lineage>
</organism>
<reference evidence="2" key="1">
    <citation type="submission" date="2023-04" db="EMBL/GenBank/DDBJ databases">
        <title>Sphingomonas sp. MAHUQ-71 isolated from rice field.</title>
        <authorList>
            <person name="Huq M.A."/>
        </authorList>
    </citation>
    <scope>NUCLEOTIDE SEQUENCE</scope>
    <source>
        <strain evidence="2">MAHUQ-71</strain>
    </source>
</reference>
<dbReference type="Proteomes" id="UP001160625">
    <property type="component" value="Unassembled WGS sequence"/>
</dbReference>
<comment type="caution">
    <text evidence="2">The sequence shown here is derived from an EMBL/GenBank/DDBJ whole genome shotgun (WGS) entry which is preliminary data.</text>
</comment>
<feature type="domain" description="DUF4326" evidence="1">
    <location>
        <begin position="11"/>
        <end position="112"/>
    </location>
</feature>
<evidence type="ECO:0000313" key="2">
    <source>
        <dbReference type="EMBL" id="MDH7638918.1"/>
    </source>
</evidence>
<evidence type="ECO:0000313" key="3">
    <source>
        <dbReference type="Proteomes" id="UP001160625"/>
    </source>
</evidence>